<dbReference type="STRING" id="526221.C9SQ57"/>
<sequence>MLTLTGAEVTTDALCFPLVLHPGPHGQSKERKQNPPNTAGATTGQTPVRCHKIHNQTGAGDAPLKLLRDAYHPDPRHVASPTGRKERRKAGGTVGQDWDSFLGEPLSPKSSASLGSFYSLRLPARVSRTAVTARNPCLLGFNSLTMSGRSAHVRKKINTEATKDGKSASRSRAKSAASHDRDDVTISDFPMPGNSLPVGTGVGTTNARFLKFSEPARDMDHGSDFRNVSTMSISSGGSGASAERRDQHDYGYRGPRRPNLKTEDVSGIEKSGFRNILDKKSDDVRKGLAKTFTFRRKDKEERRGSVDQSSEHRPNSVATVRPQAYRGNNEIGTHACTRLFSERGPFMPPGRGQRQQQQQQEDLCLKEQPAPGEGPLAAMAPPPKPEGWPPISTATGWPPLIRALNRRRKARYQR</sequence>
<gene>
    <name evidence="2" type="ORF">VDBG_07092</name>
</gene>
<reference evidence="3" key="1">
    <citation type="journal article" date="2011" name="PLoS Pathog.">
        <title>Comparative genomics yields insights into niche adaptation of plant vascular wilt pathogens.</title>
        <authorList>
            <person name="Klosterman S.J."/>
            <person name="Subbarao K.V."/>
            <person name="Kang S."/>
            <person name="Veronese P."/>
            <person name="Gold S.E."/>
            <person name="Thomma B.P.H.J."/>
            <person name="Chen Z."/>
            <person name="Henrissat B."/>
            <person name="Lee Y.-H."/>
            <person name="Park J."/>
            <person name="Garcia-Pedrajas M.D."/>
            <person name="Barbara D.J."/>
            <person name="Anchieta A."/>
            <person name="de Jonge R."/>
            <person name="Santhanam P."/>
            <person name="Maruthachalam K."/>
            <person name="Atallah Z."/>
            <person name="Amyotte S.G."/>
            <person name="Paz Z."/>
            <person name="Inderbitzin P."/>
            <person name="Hayes R.J."/>
            <person name="Heiman D.I."/>
            <person name="Young S."/>
            <person name="Zeng Q."/>
            <person name="Engels R."/>
            <person name="Galagan J."/>
            <person name="Cuomo C.A."/>
            <person name="Dobinson K.F."/>
            <person name="Ma L.-J."/>
        </authorList>
    </citation>
    <scope>NUCLEOTIDE SEQUENCE [LARGE SCALE GENOMIC DNA]</scope>
    <source>
        <strain evidence="3">VaMs.102 / ATCC MYA-4576 / FGSC 10136</strain>
    </source>
</reference>
<proteinExistence type="predicted"/>
<dbReference type="KEGG" id="val:VDBG_07092"/>
<dbReference type="Proteomes" id="UP000008698">
    <property type="component" value="Unassembled WGS sequence"/>
</dbReference>
<keyword evidence="3" id="KW-1185">Reference proteome</keyword>
<organism evidence="3">
    <name type="scientific">Verticillium alfalfae (strain VaMs.102 / ATCC MYA-4576 / FGSC 10136)</name>
    <name type="common">Verticillium wilt of alfalfa</name>
    <name type="synonym">Verticillium albo-atrum</name>
    <dbReference type="NCBI Taxonomy" id="526221"/>
    <lineage>
        <taxon>Eukaryota</taxon>
        <taxon>Fungi</taxon>
        <taxon>Dikarya</taxon>
        <taxon>Ascomycota</taxon>
        <taxon>Pezizomycotina</taxon>
        <taxon>Sordariomycetes</taxon>
        <taxon>Hypocreomycetidae</taxon>
        <taxon>Glomerellales</taxon>
        <taxon>Plectosphaerellaceae</taxon>
        <taxon>Verticillium</taxon>
    </lineage>
</organism>
<feature type="region of interest" description="Disordered" evidence="1">
    <location>
        <begin position="214"/>
        <end position="263"/>
    </location>
</feature>
<dbReference type="eggNOG" id="ENOG502RYFW">
    <property type="taxonomic scope" value="Eukaryota"/>
</dbReference>
<feature type="region of interest" description="Disordered" evidence="1">
    <location>
        <begin position="295"/>
        <end position="414"/>
    </location>
</feature>
<feature type="compositionally biased region" description="Basic and acidic residues" evidence="1">
    <location>
        <begin position="295"/>
        <end position="314"/>
    </location>
</feature>
<feature type="compositionally biased region" description="Basic residues" evidence="1">
    <location>
        <begin position="404"/>
        <end position="414"/>
    </location>
</feature>
<dbReference type="OrthoDB" id="5302380at2759"/>
<feature type="compositionally biased region" description="Basic and acidic residues" evidence="1">
    <location>
        <begin position="242"/>
        <end position="251"/>
    </location>
</feature>
<feature type="compositionally biased region" description="Low complexity" evidence="1">
    <location>
        <begin position="350"/>
        <end position="360"/>
    </location>
</feature>
<dbReference type="GeneID" id="9527517"/>
<evidence type="ECO:0000256" key="1">
    <source>
        <dbReference type="SAM" id="MobiDB-lite"/>
    </source>
</evidence>
<evidence type="ECO:0000313" key="3">
    <source>
        <dbReference type="Proteomes" id="UP000008698"/>
    </source>
</evidence>
<protein>
    <submittedName>
        <fullName evidence="2">Predicted protein</fullName>
    </submittedName>
</protein>
<feature type="compositionally biased region" description="Polar residues" evidence="1">
    <location>
        <begin position="34"/>
        <end position="45"/>
    </location>
</feature>
<accession>C9SQ57</accession>
<name>C9SQ57_VERA1</name>
<dbReference type="EMBL" id="DS985222">
    <property type="protein sequence ID" value="EEY20982.1"/>
    <property type="molecule type" value="Genomic_DNA"/>
</dbReference>
<dbReference type="HOGENOM" id="CLU_664300_0_0_1"/>
<feature type="compositionally biased region" description="Basic and acidic residues" evidence="1">
    <location>
        <begin position="157"/>
        <end position="167"/>
    </location>
</feature>
<dbReference type="AlphaFoldDB" id="C9SQ57"/>
<feature type="region of interest" description="Disordered" evidence="1">
    <location>
        <begin position="72"/>
        <end position="103"/>
    </location>
</feature>
<feature type="region of interest" description="Disordered" evidence="1">
    <location>
        <begin position="21"/>
        <end position="45"/>
    </location>
</feature>
<evidence type="ECO:0000313" key="2">
    <source>
        <dbReference type="EMBL" id="EEY20982.1"/>
    </source>
</evidence>
<feature type="compositionally biased region" description="Basic and acidic residues" evidence="1">
    <location>
        <begin position="214"/>
        <end position="224"/>
    </location>
</feature>
<feature type="region of interest" description="Disordered" evidence="1">
    <location>
        <begin position="157"/>
        <end position="200"/>
    </location>
</feature>
<dbReference type="RefSeq" id="XP_003002521.1">
    <property type="nucleotide sequence ID" value="XM_003002475.1"/>
</dbReference>